<gene>
    <name evidence="1" type="ORF">E5329_05155</name>
</gene>
<comment type="caution">
    <text evidence="1">The sequence shown here is derived from an EMBL/GenBank/DDBJ whole genome shotgun (WGS) entry which is preliminary data.</text>
</comment>
<evidence type="ECO:0000313" key="2">
    <source>
        <dbReference type="Proteomes" id="UP000304953"/>
    </source>
</evidence>
<keyword evidence="2" id="KW-1185">Reference proteome</keyword>
<name>A0AC61S019_9FIRM</name>
<evidence type="ECO:0000313" key="1">
    <source>
        <dbReference type="EMBL" id="TGY97299.1"/>
    </source>
</evidence>
<sequence>MKKMLVTGASGFLGRRIVDFYTGTYEVFAPTHGEMDITEADGTVAFFRKYQPDFAVHCAAMSDVGMCEKEPEQSWNINVTGSINLAKASKEINAKCILCSSDQAYFTGAESKRKSDMSQAHREDEELCPGNLYGREKLKAEQECLNINPDCVLLRLSWMYDAKPGREGEHGDLFRTLLPQIAGAEIIKFPVHDRRGITDVSEVVKNLEKTFELLGGVYNFGSPNEKNTYETVRQAFADAGLDPGRLGKNEEAFCGNPRNLAMCQEKINQNGIYFSSTAEGIARNLTWALNNYQIVKRYHPGGCV</sequence>
<dbReference type="Proteomes" id="UP000304953">
    <property type="component" value="Unassembled WGS sequence"/>
</dbReference>
<protein>
    <submittedName>
        <fullName evidence="1">NAD(P)-dependent oxidoreductase</fullName>
    </submittedName>
</protein>
<accession>A0AC61S019</accession>
<proteinExistence type="predicted"/>
<organism evidence="1 2">
    <name type="scientific">Petralouisia muris</name>
    <dbReference type="NCBI Taxonomy" id="3032872"/>
    <lineage>
        <taxon>Bacteria</taxon>
        <taxon>Bacillati</taxon>
        <taxon>Bacillota</taxon>
        <taxon>Clostridia</taxon>
        <taxon>Lachnospirales</taxon>
        <taxon>Lachnospiraceae</taxon>
        <taxon>Petralouisia</taxon>
    </lineage>
</organism>
<reference evidence="1" key="1">
    <citation type="submission" date="2019-04" db="EMBL/GenBank/DDBJ databases">
        <title>Microbes associate with the intestines of laboratory mice.</title>
        <authorList>
            <person name="Navarre W."/>
            <person name="Wong E."/>
            <person name="Huang K."/>
            <person name="Tropini C."/>
            <person name="Ng K."/>
            <person name="Yu B."/>
        </authorList>
    </citation>
    <scope>NUCLEOTIDE SEQUENCE</scope>
    <source>
        <strain evidence="1">NM01_1-7b</strain>
    </source>
</reference>
<dbReference type="EMBL" id="SRYA01000008">
    <property type="protein sequence ID" value="TGY97299.1"/>
    <property type="molecule type" value="Genomic_DNA"/>
</dbReference>